<evidence type="ECO:0000313" key="3">
    <source>
        <dbReference type="Proteomes" id="UP000298663"/>
    </source>
</evidence>
<accession>A0A4U5PEA7</accession>
<comment type="caution">
    <text evidence="2">The sequence shown here is derived from an EMBL/GenBank/DDBJ whole genome shotgun (WGS) entry which is preliminary data.</text>
</comment>
<evidence type="ECO:0000313" key="2">
    <source>
        <dbReference type="EMBL" id="TKR94758.1"/>
    </source>
</evidence>
<protein>
    <submittedName>
        <fullName evidence="2">Uncharacterized protein</fullName>
    </submittedName>
</protein>
<reference evidence="2 3" key="1">
    <citation type="journal article" date="2015" name="Genome Biol.">
        <title>Comparative genomics of Steinernema reveals deeply conserved gene regulatory networks.</title>
        <authorList>
            <person name="Dillman A.R."/>
            <person name="Macchietto M."/>
            <person name="Porter C.F."/>
            <person name="Rogers A."/>
            <person name="Williams B."/>
            <person name="Antoshechkin I."/>
            <person name="Lee M.M."/>
            <person name="Goodwin Z."/>
            <person name="Lu X."/>
            <person name="Lewis E.E."/>
            <person name="Goodrich-Blair H."/>
            <person name="Stock S.P."/>
            <person name="Adams B.J."/>
            <person name="Sternberg P.W."/>
            <person name="Mortazavi A."/>
        </authorList>
    </citation>
    <scope>NUCLEOTIDE SEQUENCE [LARGE SCALE GENOMIC DNA]</scope>
    <source>
        <strain evidence="2 3">ALL</strain>
    </source>
</reference>
<feature type="compositionally biased region" description="Basic residues" evidence="1">
    <location>
        <begin position="102"/>
        <end position="113"/>
    </location>
</feature>
<feature type="region of interest" description="Disordered" evidence="1">
    <location>
        <begin position="65"/>
        <end position="195"/>
    </location>
</feature>
<gene>
    <name evidence="2" type="ORF">L596_009008</name>
</gene>
<dbReference type="Proteomes" id="UP000298663">
    <property type="component" value="Unassembled WGS sequence"/>
</dbReference>
<evidence type="ECO:0000256" key="1">
    <source>
        <dbReference type="SAM" id="MobiDB-lite"/>
    </source>
</evidence>
<organism evidence="2 3">
    <name type="scientific">Steinernema carpocapsae</name>
    <name type="common">Entomopathogenic nematode</name>
    <dbReference type="NCBI Taxonomy" id="34508"/>
    <lineage>
        <taxon>Eukaryota</taxon>
        <taxon>Metazoa</taxon>
        <taxon>Ecdysozoa</taxon>
        <taxon>Nematoda</taxon>
        <taxon>Chromadorea</taxon>
        <taxon>Rhabditida</taxon>
        <taxon>Tylenchina</taxon>
        <taxon>Panagrolaimomorpha</taxon>
        <taxon>Strongyloidoidea</taxon>
        <taxon>Steinernematidae</taxon>
        <taxon>Steinernema</taxon>
    </lineage>
</organism>
<name>A0A4U5PEA7_STECR</name>
<proteinExistence type="predicted"/>
<sequence>MISLLLADGRLNVSSISGLERALRFVNWFSNNQAPTTKSTVSCASSASFKRCFWDEYPKIATAAETNRSEGDSKSRTNDSPKFAEASSSSLKPKKSCEEKKKLRRKERKRRRRENGFGERIFAASHSSQEEKNVVVRSRSRTEEHHEDDAKGTVFRRNRQHGERQDRNVHKPADREKRSRESRVQDDRWEEGAIGGIRQLEECQGDL</sequence>
<dbReference type="AlphaFoldDB" id="A0A4U5PEA7"/>
<keyword evidence="3" id="KW-1185">Reference proteome</keyword>
<feature type="compositionally biased region" description="Basic and acidic residues" evidence="1">
    <location>
        <begin position="160"/>
        <end position="191"/>
    </location>
</feature>
<feature type="compositionally biased region" description="Basic and acidic residues" evidence="1">
    <location>
        <begin position="67"/>
        <end position="79"/>
    </location>
</feature>
<dbReference type="EMBL" id="AZBU02000002">
    <property type="protein sequence ID" value="TKR94758.1"/>
    <property type="molecule type" value="Genomic_DNA"/>
</dbReference>
<feature type="compositionally biased region" description="Basic and acidic residues" evidence="1">
    <location>
        <begin position="128"/>
        <end position="151"/>
    </location>
</feature>
<reference evidence="2 3" key="2">
    <citation type="journal article" date="2019" name="G3 (Bethesda)">
        <title>Hybrid Assembly of the Genome of the Entomopathogenic Nematode Steinernema carpocapsae Identifies the X-Chromosome.</title>
        <authorList>
            <person name="Serra L."/>
            <person name="Macchietto M."/>
            <person name="Macias-Munoz A."/>
            <person name="McGill C.J."/>
            <person name="Rodriguez I.M."/>
            <person name="Rodriguez B."/>
            <person name="Murad R."/>
            <person name="Mortazavi A."/>
        </authorList>
    </citation>
    <scope>NUCLEOTIDE SEQUENCE [LARGE SCALE GENOMIC DNA]</scope>
    <source>
        <strain evidence="2 3">ALL</strain>
    </source>
</reference>